<accession>A0A443YW98</accession>
<organism evidence="1 2">
    <name type="scientific">Pedobacter chitinilyticus</name>
    <dbReference type="NCBI Taxonomy" id="2233776"/>
    <lineage>
        <taxon>Bacteria</taxon>
        <taxon>Pseudomonadati</taxon>
        <taxon>Bacteroidota</taxon>
        <taxon>Sphingobacteriia</taxon>
        <taxon>Sphingobacteriales</taxon>
        <taxon>Sphingobacteriaceae</taxon>
        <taxon>Pedobacter</taxon>
    </lineage>
</organism>
<name>A0A443YW98_9SPHI</name>
<gene>
    <name evidence="1" type="ORF">DPV69_07565</name>
</gene>
<dbReference type="EMBL" id="SAYW01000002">
    <property type="protein sequence ID" value="RWU08227.1"/>
    <property type="molecule type" value="Genomic_DNA"/>
</dbReference>
<evidence type="ECO:0000313" key="2">
    <source>
        <dbReference type="Proteomes" id="UP000284120"/>
    </source>
</evidence>
<dbReference type="AlphaFoldDB" id="A0A443YW98"/>
<evidence type="ECO:0000313" key="1">
    <source>
        <dbReference type="EMBL" id="RWU08227.1"/>
    </source>
</evidence>
<sequence>MQNKFLKKLKATNDQINVVNETEHLNLEGLWDDDTFMCRFKNDEDFSSLEHIFLPPELAALYHTDSKTIEYIYTPLNEEDAIVGRKFNFYFRGDEFEAEFSEPSDALRVLSKGFREKKISSSTNYRNLSKFRDFYIKDDLPNHIQRYFEKKKPISFKVKGNFKGVEENFVEFSKNLNFYLEYYDRRSPFILIYEVDAETENFSVPCYNNSNDYPKTMNVRKLDPVLIDLFEVARVTSNTRMKFLFYFQVLEYCSYYHFSEEFKRKITNIIKRPDLIENSSFYGKLITEEFKDNFKQNDDSAKLEKLIIDFLSIEDIKLEIAENIEYFKKDITFDGGFVISALVGSVQELDNTSKTFLKTVKTNVEKIRNVLVHIRESRENKIILPTTRNTNLLSPYLHLIQRIAEKVALQYE</sequence>
<keyword evidence="2" id="KW-1185">Reference proteome</keyword>
<reference evidence="1 2" key="1">
    <citation type="submission" date="2018-06" db="EMBL/GenBank/DDBJ databases">
        <title>Pedobacter endophyticus sp. nov., an endophytic bacterium isolated from a leaf of Triticum aestivum.</title>
        <authorList>
            <person name="Zhang L."/>
        </authorList>
    </citation>
    <scope>NUCLEOTIDE SEQUENCE [LARGE SCALE GENOMIC DNA]</scope>
    <source>
        <strain evidence="1 2">CM134L-2</strain>
    </source>
</reference>
<dbReference type="Proteomes" id="UP000284120">
    <property type="component" value="Unassembled WGS sequence"/>
</dbReference>
<protein>
    <submittedName>
        <fullName evidence="1">Uncharacterized protein</fullName>
    </submittedName>
</protein>
<dbReference type="OrthoDB" id="740449at2"/>
<comment type="caution">
    <text evidence="1">The sequence shown here is derived from an EMBL/GenBank/DDBJ whole genome shotgun (WGS) entry which is preliminary data.</text>
</comment>
<proteinExistence type="predicted"/>
<dbReference type="RefSeq" id="WP_113646752.1">
    <property type="nucleotide sequence ID" value="NZ_QMHN01000002.1"/>
</dbReference>